<dbReference type="AlphaFoldDB" id="A0A2T5RTA4"/>
<dbReference type="InterPro" id="IPR037522">
    <property type="entry name" value="HD_GYP_dom"/>
</dbReference>
<feature type="domain" description="PAS" evidence="3">
    <location>
        <begin position="230"/>
        <end position="303"/>
    </location>
</feature>
<sequence>MQSKTAAVIVAVLLTIIAFNVKMELIEPLLILFVIYSSLNFAKKGAIFSAVFVVSVLAVQDLYNLQINLSEYFVEVLVIIIAAAYIVKSTSRNRELNFNLKERVKELAGLYRISEAAEKYNLDRDQLLNKIVEEIPASYQYPEDCAARISYRGKIYQTDNFRESDWMQQQEIVINDQPVGKIEVAYLSEHPEEYSGTVFLKEEFELLNSINSKINSVLRNLEQEKEINEQRQFLSITLNSIGDGLLVTDREGRVRRLNAVAENLTGWTTAEAEGREITEIFNIFNSQTGKEVKNPVEKVLKNGKIVGLANHTKLIARDGKEYHIADSAAPIKRGDGTIDGTVMVFRDVSKSYQMREKIKQREKMFSSALNEAPISIMVHAEDGEVVIVNNTWIEITGYQREEINTISKWVDKAYPNKQEKIKKEINKSFVVDKSTGGEFEVWTSEGEKRIWDFKTAPLSQDEKGRKLVISTAVDITRRKKAEKELQKLNEIYRTLSMVNQLIVRERSLNDLLEEAAQITSDYGRYKNIWIGKIGPARDELQILTSTENNCPFIEVDEDYSLKLEDLAFNFKDKLLISEQNKLIQNSCQEISGLDLSISEHCGSRAFFLLEVREEPWGVFSFCSAEADHFDETEVKLLDELTGDISLGIEKIINEKMRLESEKRLKESEENYRRLFENSPVGIFKTTSTGQVKMINPHMAQLLGFDSISETITYYNDLKNTLYVNSERRDQFLNQLKSEGIVSNFVYQAYDRYQNILWLEMNARVSEKNDDGSFEIDGFCRDITERRQSEEKIRYLGFHDKLTGLYNRAFLEEEIKRVDTARQLPISIIMGDLNNLKLINDTYGHQSGDQLIKEAAEIFKESCRDEDIIARWGGDEFVVLLPQTAAVESEKIIKRINSSLEKEEGELQVSISLGTAVKNDPEDELMVVLSRAEDRMYKNKIASRKSARSSVLSAFLTSLKEKSSETEEHVHRMSSLAENFAKVLGLSNLEQDRLYLLTQMHDIGKIAVPEEVLNKTDKLNAEEWEIIKKHTETGFRITSNIEDFAHISSEILHHHERWDGTGYPEGLSGRDIPLLSRVLTIVDSYDVMNSGRPYKGAMTEAEALTELQSCAGSQFDPELVEKFIESLG</sequence>
<keyword evidence="2" id="KW-0812">Transmembrane</keyword>
<proteinExistence type="predicted"/>
<feature type="transmembrane region" description="Helical" evidence="2">
    <location>
        <begin position="6"/>
        <end position="33"/>
    </location>
</feature>
<feature type="domain" description="HD-GYP" evidence="6">
    <location>
        <begin position="943"/>
        <end position="1127"/>
    </location>
</feature>
<organism evidence="7 8">
    <name type="scientific">Halanaerobium saccharolyticum</name>
    <dbReference type="NCBI Taxonomy" id="43595"/>
    <lineage>
        <taxon>Bacteria</taxon>
        <taxon>Bacillati</taxon>
        <taxon>Bacillota</taxon>
        <taxon>Clostridia</taxon>
        <taxon>Halanaerobiales</taxon>
        <taxon>Halanaerobiaceae</taxon>
        <taxon>Halanaerobium</taxon>
    </lineage>
</organism>
<dbReference type="EMBL" id="QAXS01000001">
    <property type="protein sequence ID" value="PTW03564.1"/>
    <property type="molecule type" value="Genomic_DNA"/>
</dbReference>
<dbReference type="SMART" id="SM00086">
    <property type="entry name" value="PAC"/>
    <property type="match status" value="3"/>
</dbReference>
<dbReference type="InterPro" id="IPR029787">
    <property type="entry name" value="Nucleotide_cyclase"/>
</dbReference>
<dbReference type="PROSITE" id="PS51832">
    <property type="entry name" value="HD_GYP"/>
    <property type="match status" value="1"/>
</dbReference>
<dbReference type="PROSITE" id="PS50113">
    <property type="entry name" value="PAC"/>
    <property type="match status" value="3"/>
</dbReference>
<dbReference type="SUPFAM" id="SSF55781">
    <property type="entry name" value="GAF domain-like"/>
    <property type="match status" value="1"/>
</dbReference>
<dbReference type="Pfam" id="PF00990">
    <property type="entry name" value="GGDEF"/>
    <property type="match status" value="1"/>
</dbReference>
<dbReference type="Pfam" id="PF13487">
    <property type="entry name" value="HD_5"/>
    <property type="match status" value="1"/>
</dbReference>
<name>A0A2T5RTA4_9FIRM</name>
<dbReference type="SUPFAM" id="SSF55073">
    <property type="entry name" value="Nucleotide cyclase"/>
    <property type="match status" value="1"/>
</dbReference>
<dbReference type="Pfam" id="PF13426">
    <property type="entry name" value="PAS_9"/>
    <property type="match status" value="1"/>
</dbReference>
<accession>A0A2T5RTA4</accession>
<evidence type="ECO:0000256" key="2">
    <source>
        <dbReference type="SAM" id="Phobius"/>
    </source>
</evidence>
<dbReference type="InterPro" id="IPR001610">
    <property type="entry name" value="PAC"/>
</dbReference>
<keyword evidence="1" id="KW-0175">Coiled coil</keyword>
<dbReference type="SUPFAM" id="SSF55785">
    <property type="entry name" value="PYP-like sensor domain (PAS domain)"/>
    <property type="match status" value="3"/>
</dbReference>
<protein>
    <submittedName>
        <fullName evidence="7">PAS domain S-box-containing protein/diguanylate cyclase (GGDEF)-like protein</fullName>
    </submittedName>
</protein>
<feature type="domain" description="GGDEF" evidence="5">
    <location>
        <begin position="823"/>
        <end position="951"/>
    </location>
</feature>
<dbReference type="InterPro" id="IPR000700">
    <property type="entry name" value="PAS-assoc_C"/>
</dbReference>
<dbReference type="NCBIfam" id="TIGR00229">
    <property type="entry name" value="sensory_box"/>
    <property type="match status" value="3"/>
</dbReference>
<dbReference type="InterPro" id="IPR043128">
    <property type="entry name" value="Rev_trsase/Diguanyl_cyclase"/>
</dbReference>
<dbReference type="Pfam" id="PF08448">
    <property type="entry name" value="PAS_4"/>
    <property type="match status" value="1"/>
</dbReference>
<dbReference type="InterPro" id="IPR000014">
    <property type="entry name" value="PAS"/>
</dbReference>
<feature type="domain" description="PAS" evidence="3">
    <location>
        <begin position="667"/>
        <end position="704"/>
    </location>
</feature>
<dbReference type="Gene3D" id="3.30.450.40">
    <property type="match status" value="1"/>
</dbReference>
<dbReference type="InterPro" id="IPR052155">
    <property type="entry name" value="Biofilm_reg_signaling"/>
</dbReference>
<dbReference type="SMART" id="SM00091">
    <property type="entry name" value="PAS"/>
    <property type="match status" value="3"/>
</dbReference>
<dbReference type="PANTHER" id="PTHR44757:SF2">
    <property type="entry name" value="BIOFILM ARCHITECTURE MAINTENANCE PROTEIN MBAA"/>
    <property type="match status" value="1"/>
</dbReference>
<dbReference type="Pfam" id="PF13188">
    <property type="entry name" value="PAS_8"/>
    <property type="match status" value="1"/>
</dbReference>
<feature type="domain" description="PAS" evidence="3">
    <location>
        <begin position="361"/>
        <end position="432"/>
    </location>
</feature>
<dbReference type="SUPFAM" id="SSF109604">
    <property type="entry name" value="HD-domain/PDEase-like"/>
    <property type="match status" value="1"/>
</dbReference>
<dbReference type="PROSITE" id="PS50887">
    <property type="entry name" value="GGDEF"/>
    <property type="match status" value="1"/>
</dbReference>
<evidence type="ECO:0000259" key="3">
    <source>
        <dbReference type="PROSITE" id="PS50112"/>
    </source>
</evidence>
<dbReference type="CDD" id="cd00077">
    <property type="entry name" value="HDc"/>
    <property type="match status" value="1"/>
</dbReference>
<feature type="domain" description="PAC" evidence="4">
    <location>
        <begin position="308"/>
        <end position="360"/>
    </location>
</feature>
<evidence type="ECO:0000259" key="4">
    <source>
        <dbReference type="PROSITE" id="PS50113"/>
    </source>
</evidence>
<dbReference type="Gene3D" id="3.30.70.270">
    <property type="match status" value="1"/>
</dbReference>
<dbReference type="SMART" id="SM00267">
    <property type="entry name" value="GGDEF"/>
    <property type="match status" value="1"/>
</dbReference>
<gene>
    <name evidence="7" type="ORF">C8C76_101205</name>
</gene>
<dbReference type="InterPro" id="IPR013656">
    <property type="entry name" value="PAS_4"/>
</dbReference>
<dbReference type="CDD" id="cd00130">
    <property type="entry name" value="PAS"/>
    <property type="match status" value="3"/>
</dbReference>
<keyword evidence="2" id="KW-0472">Membrane</keyword>
<dbReference type="InterPro" id="IPR035965">
    <property type="entry name" value="PAS-like_dom_sf"/>
</dbReference>
<dbReference type="PROSITE" id="PS50112">
    <property type="entry name" value="PAS"/>
    <property type="match status" value="3"/>
</dbReference>
<feature type="domain" description="PAC" evidence="4">
    <location>
        <begin position="435"/>
        <end position="487"/>
    </location>
</feature>
<evidence type="ECO:0000259" key="5">
    <source>
        <dbReference type="PROSITE" id="PS50887"/>
    </source>
</evidence>
<dbReference type="InterPro" id="IPR003607">
    <property type="entry name" value="HD/PDEase_dom"/>
</dbReference>
<dbReference type="InterPro" id="IPR000160">
    <property type="entry name" value="GGDEF_dom"/>
</dbReference>
<evidence type="ECO:0000313" key="7">
    <source>
        <dbReference type="EMBL" id="PTW03564.1"/>
    </source>
</evidence>
<dbReference type="PANTHER" id="PTHR44757">
    <property type="entry name" value="DIGUANYLATE CYCLASE DGCP"/>
    <property type="match status" value="1"/>
</dbReference>
<feature type="transmembrane region" description="Helical" evidence="2">
    <location>
        <begin position="69"/>
        <end position="87"/>
    </location>
</feature>
<feature type="coiled-coil region" evidence="1">
    <location>
        <begin position="648"/>
        <end position="677"/>
    </location>
</feature>
<evidence type="ECO:0000256" key="1">
    <source>
        <dbReference type="SAM" id="Coils"/>
    </source>
</evidence>
<comment type="caution">
    <text evidence="7">The sequence shown here is derived from an EMBL/GenBank/DDBJ whole genome shotgun (WGS) entry which is preliminary data.</text>
</comment>
<feature type="domain" description="PAC" evidence="4">
    <location>
        <begin position="742"/>
        <end position="794"/>
    </location>
</feature>
<reference evidence="7 8" key="1">
    <citation type="submission" date="2018-04" db="EMBL/GenBank/DDBJ databases">
        <title>Subsurface microbial communities from deep shales in Ohio and West Virginia, USA.</title>
        <authorList>
            <person name="Wrighton K."/>
        </authorList>
    </citation>
    <scope>NUCLEOTIDE SEQUENCE [LARGE SCALE GENOMIC DNA]</scope>
    <source>
        <strain evidence="7 8">WC1</strain>
    </source>
</reference>
<dbReference type="NCBIfam" id="TIGR00254">
    <property type="entry name" value="GGDEF"/>
    <property type="match status" value="1"/>
</dbReference>
<dbReference type="SMART" id="SM00471">
    <property type="entry name" value="HDc"/>
    <property type="match status" value="1"/>
</dbReference>
<dbReference type="Gene3D" id="3.30.450.20">
    <property type="entry name" value="PAS domain"/>
    <property type="match status" value="3"/>
</dbReference>
<dbReference type="Proteomes" id="UP000244089">
    <property type="component" value="Unassembled WGS sequence"/>
</dbReference>
<evidence type="ECO:0000313" key="8">
    <source>
        <dbReference type="Proteomes" id="UP000244089"/>
    </source>
</evidence>
<dbReference type="OrthoDB" id="9804747at2"/>
<keyword evidence="2" id="KW-1133">Transmembrane helix</keyword>
<evidence type="ECO:0000259" key="6">
    <source>
        <dbReference type="PROSITE" id="PS51832"/>
    </source>
</evidence>
<dbReference type="Gene3D" id="1.10.3210.10">
    <property type="entry name" value="Hypothetical protein af1432"/>
    <property type="match status" value="1"/>
</dbReference>
<dbReference type="InterPro" id="IPR029016">
    <property type="entry name" value="GAF-like_dom_sf"/>
</dbReference>
<dbReference type="CDD" id="cd01949">
    <property type="entry name" value="GGDEF"/>
    <property type="match status" value="1"/>
</dbReference>